<dbReference type="InterPro" id="IPR018159">
    <property type="entry name" value="Spectrin/alpha-actinin"/>
</dbReference>
<dbReference type="AlphaFoldDB" id="A0A3M6U4M2"/>
<feature type="compositionally biased region" description="Basic residues" evidence="1">
    <location>
        <begin position="331"/>
        <end position="348"/>
    </location>
</feature>
<reference evidence="2 3" key="1">
    <citation type="journal article" date="2018" name="Sci. Rep.">
        <title>Comparative analysis of the Pocillopora damicornis genome highlights role of immune system in coral evolution.</title>
        <authorList>
            <person name="Cunning R."/>
            <person name="Bay R.A."/>
            <person name="Gillette P."/>
            <person name="Baker A.C."/>
            <person name="Traylor-Knowles N."/>
        </authorList>
    </citation>
    <scope>NUCLEOTIDE SEQUENCE [LARGE SCALE GENOMIC DNA]</scope>
    <source>
        <strain evidence="2">RSMAS</strain>
        <tissue evidence="2">Whole animal</tissue>
    </source>
</reference>
<dbReference type="OrthoDB" id="5973950at2759"/>
<evidence type="ECO:0000313" key="2">
    <source>
        <dbReference type="EMBL" id="RMX48428.1"/>
    </source>
</evidence>
<dbReference type="InterPro" id="IPR002017">
    <property type="entry name" value="Spectrin_repeat"/>
</dbReference>
<dbReference type="Pfam" id="PF00435">
    <property type="entry name" value="Spectrin"/>
    <property type="match status" value="1"/>
</dbReference>
<keyword evidence="3" id="KW-1185">Reference proteome</keyword>
<dbReference type="SUPFAM" id="SSF46966">
    <property type="entry name" value="Spectrin repeat"/>
    <property type="match status" value="3"/>
</dbReference>
<dbReference type="Proteomes" id="UP000275408">
    <property type="component" value="Unassembled WGS sequence"/>
</dbReference>
<comment type="caution">
    <text evidence="2">The sequence shown here is derived from an EMBL/GenBank/DDBJ whole genome shotgun (WGS) entry which is preliminary data.</text>
</comment>
<dbReference type="OMA" id="CERNEQS"/>
<evidence type="ECO:0000313" key="3">
    <source>
        <dbReference type="Proteomes" id="UP000275408"/>
    </source>
</evidence>
<evidence type="ECO:0000256" key="1">
    <source>
        <dbReference type="SAM" id="MobiDB-lite"/>
    </source>
</evidence>
<name>A0A3M6U4M2_POCDA</name>
<feature type="region of interest" description="Disordered" evidence="1">
    <location>
        <begin position="331"/>
        <end position="363"/>
    </location>
</feature>
<dbReference type="SMART" id="SM00150">
    <property type="entry name" value="SPEC"/>
    <property type="match status" value="3"/>
</dbReference>
<sequence length="851" mass="98870">MASKNSRDNKQVYEDLKEQLSKLSRSLKVLETRALKHNFSTSELTSKGRKTSSVKLLKTAKESDVRPLNKNVLDGLAKLVSALDTLTEIRKQRNSKESKIHGAAVGRRRKSKRSINFETIENDITNYKILISDISTEAETVDQVTKSGKISLEEGKITKSKEEKMRQEIAAISSRWNVLCKDAVDKCNSIEAFVLEMQTEYSKLDLWMNNAEIADSLLMEYDPYADHPEKLGTTITAVRLQLHENQKVLENFRKSKPRLHNMNDIAATLMKSGRLDEENTDELERVINVIVAKWESIDNRLNASRDRIYAEINKLRQRLVKQRQSIIRRFSSRRNSSFRRKRSMRKKREAQQKKEVETKDQDANERKIDISMKETVTKRTSLDLTVSSDQNSKVDERIRVLSKKEIVTSSAAVDLNASLDPVHVVVKIDNDSDEESLRLEKQSNAFKSFDSSLKYCERNEQSLEEESLQKFSVPETRRKELKKQLNDITRFERDVEKSRSEFHSQVDKFEKAKEEDFFNDTDTEILGKRVEDLKNRWDQLWGEHINNKTRIIKATLDLNDKSLLKMSKEFNDIERQINRPEMYEDERLSLEENILKQKRLMDDIGSYDSEIIEVNVLARSLLERGSIKKGKFEEVHKETDSLREKQKQLKKMCRENGDRLATDLLDFNQRNNKSPVAVEEETIQISDDYNMLAASLDDLLADDISDEGFAELDSPKSVLEKKIRDFDGQVQSMNQWINDSEKLVNSLRVGMDPDEVSKRIQEIKIRCRDIEKKEAKVKYINKLGQEITAESLDTTLTDGVEEKLVTLNKKWRDTREILSDYHDKDEDEHSEFGSCCCFQMIKKAFQACFYS</sequence>
<proteinExistence type="predicted"/>
<organism evidence="2 3">
    <name type="scientific">Pocillopora damicornis</name>
    <name type="common">Cauliflower coral</name>
    <name type="synonym">Millepora damicornis</name>
    <dbReference type="NCBI Taxonomy" id="46731"/>
    <lineage>
        <taxon>Eukaryota</taxon>
        <taxon>Metazoa</taxon>
        <taxon>Cnidaria</taxon>
        <taxon>Anthozoa</taxon>
        <taxon>Hexacorallia</taxon>
        <taxon>Scleractinia</taxon>
        <taxon>Astrocoeniina</taxon>
        <taxon>Pocilloporidae</taxon>
        <taxon>Pocillopora</taxon>
    </lineage>
</organism>
<gene>
    <name evidence="2" type="ORF">pdam_00011008</name>
</gene>
<dbReference type="EMBL" id="RCHS01002278">
    <property type="protein sequence ID" value="RMX48428.1"/>
    <property type="molecule type" value="Genomic_DNA"/>
</dbReference>
<protein>
    <submittedName>
        <fullName evidence="2">Uncharacterized protein</fullName>
    </submittedName>
</protein>
<feature type="compositionally biased region" description="Basic and acidic residues" evidence="1">
    <location>
        <begin position="349"/>
        <end position="363"/>
    </location>
</feature>
<accession>A0A3M6U4M2</accession>
<dbReference type="Gene3D" id="1.20.58.60">
    <property type="match status" value="5"/>
</dbReference>